<evidence type="ECO:0000256" key="1">
    <source>
        <dbReference type="SAM" id="MobiDB-lite"/>
    </source>
</evidence>
<dbReference type="Proteomes" id="UP000018534">
    <property type="component" value="Unassembled WGS sequence"/>
</dbReference>
<name>V7IJT1_SALET</name>
<dbReference type="EMBL" id="AZGR01000083">
    <property type="protein sequence ID" value="ETA86163.1"/>
    <property type="molecule type" value="Genomic_DNA"/>
</dbReference>
<evidence type="ECO:0000313" key="2">
    <source>
        <dbReference type="EMBL" id="ETA86163.1"/>
    </source>
</evidence>
<sequence length="41" mass="4842">MLWVGARVSLQRWFKNGNVPETQRRSQITRGIPFNQSLRRG</sequence>
<dbReference type="HOGENOM" id="CLU_3367197_0_0_6"/>
<dbReference type="AlphaFoldDB" id="V7IJT1"/>
<gene>
    <name evidence="2" type="ORF">A628_03812</name>
</gene>
<comment type="caution">
    <text evidence="2">The sequence shown here is derived from an EMBL/GenBank/DDBJ whole genome shotgun (WGS) entry which is preliminary data.</text>
</comment>
<feature type="region of interest" description="Disordered" evidence="1">
    <location>
        <begin position="21"/>
        <end position="41"/>
    </location>
</feature>
<proteinExistence type="predicted"/>
<reference evidence="2 3" key="1">
    <citation type="journal article" date="2014" name="Genome Announc.">
        <title>Whole-Genome Sequencing of Salmonella enterica subsp. enterica Serovar Cubana Strains Isolated from Agricultural Sources.</title>
        <authorList>
            <person name="Benahmed F.H."/>
            <person name="Gopinath G.R."/>
            <person name="Wang H."/>
            <person name="Jean-Gilles Beaubrun J."/>
            <person name="Grim C."/>
            <person name="Cheng C.M."/>
            <person name="McClelland M."/>
            <person name="Ayers S."/>
            <person name="Abbott J."/>
            <person name="Desai P."/>
            <person name="Frye J.G."/>
            <person name="Weinstock G."/>
            <person name="Hammack T.S."/>
            <person name="Hanes D.E."/>
            <person name="Rasmussen M.A."/>
            <person name="Davidson M.K."/>
        </authorList>
    </citation>
    <scope>NUCLEOTIDE SEQUENCE [LARGE SCALE GENOMIC DNA]</scope>
    <source>
        <strain evidence="2">76814</strain>
    </source>
</reference>
<protein>
    <submittedName>
        <fullName evidence="2">Uncharacterized protein</fullName>
    </submittedName>
</protein>
<organism evidence="2 3">
    <name type="scientific">Salmonella enterica subsp. enterica serovar Cubana str. 76814</name>
    <dbReference type="NCBI Taxonomy" id="1192560"/>
    <lineage>
        <taxon>Bacteria</taxon>
        <taxon>Pseudomonadati</taxon>
        <taxon>Pseudomonadota</taxon>
        <taxon>Gammaproteobacteria</taxon>
        <taxon>Enterobacterales</taxon>
        <taxon>Enterobacteriaceae</taxon>
        <taxon>Salmonella</taxon>
    </lineage>
</organism>
<evidence type="ECO:0000313" key="3">
    <source>
        <dbReference type="Proteomes" id="UP000018534"/>
    </source>
</evidence>
<accession>V7IJT1</accession>